<dbReference type="PANTHER" id="PTHR31713">
    <property type="entry name" value="OS02G0177800 PROTEIN"/>
    <property type="match status" value="1"/>
</dbReference>
<evidence type="ECO:0000256" key="2">
    <source>
        <dbReference type="ARBA" id="ARBA00007214"/>
    </source>
</evidence>
<dbReference type="InterPro" id="IPR012416">
    <property type="entry name" value="CBP60"/>
</dbReference>
<dbReference type="Proteomes" id="UP001222027">
    <property type="component" value="Unassembled WGS sequence"/>
</dbReference>
<protein>
    <submittedName>
        <fullName evidence="10">Uncharacterized protein</fullName>
    </submittedName>
</protein>
<proteinExistence type="inferred from homology"/>
<dbReference type="GO" id="GO:0043565">
    <property type="term" value="F:sequence-specific DNA binding"/>
    <property type="evidence" value="ECO:0007669"/>
    <property type="project" value="TreeGrafter"/>
</dbReference>
<sequence>MVKERRGQLHKKHHPPALGDEIWRLENIAKDGSFHNKLNTSGIRTVEDFLKFVARDAQGLRDILGSSMSDKMWRKLVEHANTSVLGGIYYVCYLDETRNVGAVFNDRYVFCGLIDAGLFNSTECLIDGRQKDLADKLVTESETAAALQKEPLLPSADCSSSYDLQVSQIPKPEQCPIIRDAAAQGASTEDTIGLQPFNQTEQLPDTSINHDWPQPDTDSTDGFLDLIRPISQTLLEDIHLSLDGGFDFSPLWSPEFNFDHYQNSTSGRDVGWLKITNIAAAIRWALFIRKKAADRRKAKLVELEQ</sequence>
<keyword evidence="4" id="KW-0238">DNA-binding</keyword>
<evidence type="ECO:0000259" key="8">
    <source>
        <dbReference type="Pfam" id="PF20451"/>
    </source>
</evidence>
<dbReference type="InterPro" id="IPR046830">
    <property type="entry name" value="Calmod_bind_M"/>
</dbReference>
<feature type="domain" description="Calmodulin binding protein C-terminal" evidence="9">
    <location>
        <begin position="89"/>
        <end position="140"/>
    </location>
</feature>
<keyword evidence="5" id="KW-0010">Activator</keyword>
<dbReference type="GO" id="GO:0005634">
    <property type="term" value="C:nucleus"/>
    <property type="evidence" value="ECO:0007669"/>
    <property type="project" value="UniProtKB-SubCell"/>
</dbReference>
<evidence type="ECO:0000256" key="4">
    <source>
        <dbReference type="ARBA" id="ARBA00023125"/>
    </source>
</evidence>
<dbReference type="GO" id="GO:0005516">
    <property type="term" value="F:calmodulin binding"/>
    <property type="evidence" value="ECO:0007669"/>
    <property type="project" value="InterPro"/>
</dbReference>
<keyword evidence="7" id="KW-0539">Nucleus</keyword>
<evidence type="ECO:0000256" key="7">
    <source>
        <dbReference type="ARBA" id="ARBA00023242"/>
    </source>
</evidence>
<dbReference type="Pfam" id="PF20452">
    <property type="entry name" value="Calmod_bind_C"/>
    <property type="match status" value="1"/>
</dbReference>
<gene>
    <name evidence="10" type="ORF">OPV22_003280</name>
</gene>
<feature type="domain" description="Calmodulin binding protein central" evidence="8">
    <location>
        <begin position="18"/>
        <end position="83"/>
    </location>
</feature>
<dbReference type="InterPro" id="IPR046829">
    <property type="entry name" value="Calmod_bind_C"/>
</dbReference>
<name>A0AAV8S0E6_ENSVE</name>
<evidence type="ECO:0000259" key="9">
    <source>
        <dbReference type="Pfam" id="PF20452"/>
    </source>
</evidence>
<comment type="subcellular location">
    <subcellularLocation>
        <location evidence="1">Nucleus</location>
    </subcellularLocation>
</comment>
<accession>A0AAV8S0E6</accession>
<dbReference type="PANTHER" id="PTHR31713:SF18">
    <property type="entry name" value="OS02G0177800 PROTEIN"/>
    <property type="match status" value="1"/>
</dbReference>
<evidence type="ECO:0000256" key="6">
    <source>
        <dbReference type="ARBA" id="ARBA00023163"/>
    </source>
</evidence>
<keyword evidence="3" id="KW-0805">Transcription regulation</keyword>
<evidence type="ECO:0000256" key="5">
    <source>
        <dbReference type="ARBA" id="ARBA00023159"/>
    </source>
</evidence>
<organism evidence="10 11">
    <name type="scientific">Ensete ventricosum</name>
    <name type="common">Abyssinian banana</name>
    <name type="synonym">Musa ensete</name>
    <dbReference type="NCBI Taxonomy" id="4639"/>
    <lineage>
        <taxon>Eukaryota</taxon>
        <taxon>Viridiplantae</taxon>
        <taxon>Streptophyta</taxon>
        <taxon>Embryophyta</taxon>
        <taxon>Tracheophyta</taxon>
        <taxon>Spermatophyta</taxon>
        <taxon>Magnoliopsida</taxon>
        <taxon>Liliopsida</taxon>
        <taxon>Zingiberales</taxon>
        <taxon>Musaceae</taxon>
        <taxon>Ensete</taxon>
    </lineage>
</organism>
<dbReference type="GO" id="GO:0003700">
    <property type="term" value="F:DNA-binding transcription factor activity"/>
    <property type="evidence" value="ECO:0007669"/>
    <property type="project" value="TreeGrafter"/>
</dbReference>
<evidence type="ECO:0000256" key="1">
    <source>
        <dbReference type="ARBA" id="ARBA00004123"/>
    </source>
</evidence>
<dbReference type="GO" id="GO:0080142">
    <property type="term" value="P:regulation of salicylic acid biosynthetic process"/>
    <property type="evidence" value="ECO:0007669"/>
    <property type="project" value="TreeGrafter"/>
</dbReference>
<comment type="caution">
    <text evidence="10">The sequence shown here is derived from an EMBL/GenBank/DDBJ whole genome shotgun (WGS) entry which is preliminary data.</text>
</comment>
<dbReference type="Pfam" id="PF20451">
    <property type="entry name" value="Calmod_bind_M"/>
    <property type="match status" value="1"/>
</dbReference>
<keyword evidence="6" id="KW-0804">Transcription</keyword>
<comment type="similarity">
    <text evidence="2">Belongs to the plant ACBP60 protein family.</text>
</comment>
<evidence type="ECO:0000256" key="3">
    <source>
        <dbReference type="ARBA" id="ARBA00023015"/>
    </source>
</evidence>
<keyword evidence="11" id="KW-1185">Reference proteome</keyword>
<evidence type="ECO:0000313" key="11">
    <source>
        <dbReference type="Proteomes" id="UP001222027"/>
    </source>
</evidence>
<dbReference type="EMBL" id="JAQQAF010000001">
    <property type="protein sequence ID" value="KAJ8512846.1"/>
    <property type="molecule type" value="Genomic_DNA"/>
</dbReference>
<reference evidence="10 11" key="1">
    <citation type="submission" date="2022-12" db="EMBL/GenBank/DDBJ databases">
        <title>Chromosome-scale assembly of the Ensete ventricosum genome.</title>
        <authorList>
            <person name="Dussert Y."/>
            <person name="Stocks J."/>
            <person name="Wendawek A."/>
            <person name="Woldeyes F."/>
            <person name="Nichols R.A."/>
            <person name="Borrell J.S."/>
        </authorList>
    </citation>
    <scope>NUCLEOTIDE SEQUENCE [LARGE SCALE GENOMIC DNA]</scope>
    <source>
        <strain evidence="11">cv. Maze</strain>
        <tissue evidence="10">Seeds</tissue>
    </source>
</reference>
<evidence type="ECO:0000313" key="10">
    <source>
        <dbReference type="EMBL" id="KAJ8512846.1"/>
    </source>
</evidence>
<dbReference type="AlphaFoldDB" id="A0AAV8S0E6"/>